<sequence length="48" mass="5455">MRKPTTPGHVTARDVPTSCHGDATVFSNNRKLWVWLRRSDSRGVFNIS</sequence>
<dbReference type="AlphaFoldDB" id="A0A1X7VUU7"/>
<dbReference type="InParanoid" id="A0A1X7VUU7"/>
<dbReference type="EnsemblMetazoa" id="Aqu2.1.44112_001">
    <property type="protein sequence ID" value="Aqu2.1.44112_001"/>
    <property type="gene ID" value="Aqu2.1.44112"/>
</dbReference>
<organism evidence="1">
    <name type="scientific">Amphimedon queenslandica</name>
    <name type="common">Sponge</name>
    <dbReference type="NCBI Taxonomy" id="400682"/>
    <lineage>
        <taxon>Eukaryota</taxon>
        <taxon>Metazoa</taxon>
        <taxon>Porifera</taxon>
        <taxon>Demospongiae</taxon>
        <taxon>Heteroscleromorpha</taxon>
        <taxon>Haplosclerida</taxon>
        <taxon>Niphatidae</taxon>
        <taxon>Amphimedon</taxon>
    </lineage>
</organism>
<proteinExistence type="predicted"/>
<reference evidence="1" key="1">
    <citation type="submission" date="2017-05" db="UniProtKB">
        <authorList>
            <consortium name="EnsemblMetazoa"/>
        </authorList>
    </citation>
    <scope>IDENTIFICATION</scope>
</reference>
<accession>A0A1X7VUU7</accession>
<name>A0A1X7VUU7_AMPQE</name>
<evidence type="ECO:0000313" key="1">
    <source>
        <dbReference type="EnsemblMetazoa" id="Aqu2.1.44112_001"/>
    </source>
</evidence>
<protein>
    <submittedName>
        <fullName evidence="1">Uncharacterized protein</fullName>
    </submittedName>
</protein>